<reference evidence="2 3" key="1">
    <citation type="submission" date="2019-08" db="EMBL/GenBank/DDBJ databases">
        <authorList>
            <person name="Khan S.A."/>
            <person name="Jeon C.O."/>
            <person name="Jeong S.E."/>
        </authorList>
    </citation>
    <scope>NUCLEOTIDE SEQUENCE [LARGE SCALE GENOMIC DNA]</scope>
    <source>
        <strain evidence="3">IMCC1728</strain>
    </source>
</reference>
<protein>
    <submittedName>
        <fullName evidence="2">Uncharacterized protein</fullName>
    </submittedName>
</protein>
<accession>A0A5C6U0J6</accession>
<organism evidence="2 3">
    <name type="scientific">Piscinibacter aquaticus</name>
    <dbReference type="NCBI Taxonomy" id="392597"/>
    <lineage>
        <taxon>Bacteria</taxon>
        <taxon>Pseudomonadati</taxon>
        <taxon>Pseudomonadota</taxon>
        <taxon>Betaproteobacteria</taxon>
        <taxon>Burkholderiales</taxon>
        <taxon>Sphaerotilaceae</taxon>
        <taxon>Piscinibacter</taxon>
    </lineage>
</organism>
<name>A0A5C6U0J6_9BURK</name>
<dbReference type="Proteomes" id="UP000321832">
    <property type="component" value="Unassembled WGS sequence"/>
</dbReference>
<keyword evidence="3" id="KW-1185">Reference proteome</keyword>
<dbReference type="AlphaFoldDB" id="A0A5C6U0J6"/>
<evidence type="ECO:0000313" key="2">
    <source>
        <dbReference type="EMBL" id="TXC65346.1"/>
    </source>
</evidence>
<feature type="compositionally biased region" description="Low complexity" evidence="1">
    <location>
        <begin position="48"/>
        <end position="66"/>
    </location>
</feature>
<gene>
    <name evidence="2" type="ORF">FSC37_02195</name>
</gene>
<comment type="caution">
    <text evidence="2">The sequence shown here is derived from an EMBL/GenBank/DDBJ whole genome shotgun (WGS) entry which is preliminary data.</text>
</comment>
<evidence type="ECO:0000256" key="1">
    <source>
        <dbReference type="SAM" id="MobiDB-lite"/>
    </source>
</evidence>
<evidence type="ECO:0000313" key="3">
    <source>
        <dbReference type="Proteomes" id="UP000321832"/>
    </source>
</evidence>
<feature type="region of interest" description="Disordered" evidence="1">
    <location>
        <begin position="48"/>
        <end position="75"/>
    </location>
</feature>
<sequence>MRWLKQADSTPAHRLVPQRWTPEVRMKAWKKTSWVALLALWAGMALAQGGPKGQASAPGPGASGPRMGMGPGGGG</sequence>
<dbReference type="EMBL" id="VOPW01000001">
    <property type="protein sequence ID" value="TXC65346.1"/>
    <property type="molecule type" value="Genomic_DNA"/>
</dbReference>
<proteinExistence type="predicted"/>